<dbReference type="PANTHER" id="PTHR47062">
    <property type="match status" value="1"/>
</dbReference>
<dbReference type="Pfam" id="PF00011">
    <property type="entry name" value="HSP20"/>
    <property type="match status" value="1"/>
</dbReference>
<evidence type="ECO:0000313" key="3">
    <source>
        <dbReference type="EMBL" id="CAB4163508.1"/>
    </source>
</evidence>
<evidence type="ECO:0000313" key="4">
    <source>
        <dbReference type="EMBL" id="CAB4165584.1"/>
    </source>
</evidence>
<dbReference type="InterPro" id="IPR002068">
    <property type="entry name" value="A-crystallin/Hsp20_dom"/>
</dbReference>
<dbReference type="PANTHER" id="PTHR47062:SF1">
    <property type="entry name" value="SMALL HEAT SHOCK PROTEIN IBPA"/>
    <property type="match status" value="1"/>
</dbReference>
<evidence type="ECO:0000256" key="1">
    <source>
        <dbReference type="ARBA" id="ARBA00023016"/>
    </source>
</evidence>
<dbReference type="CDD" id="cd06470">
    <property type="entry name" value="ACD_IbpA-B_like"/>
    <property type="match status" value="1"/>
</dbReference>
<evidence type="ECO:0000313" key="6">
    <source>
        <dbReference type="EMBL" id="CAB4220642.1"/>
    </source>
</evidence>
<reference evidence="5" key="1">
    <citation type="submission" date="2020-05" db="EMBL/GenBank/DDBJ databases">
        <authorList>
            <person name="Chiriac C."/>
            <person name="Salcher M."/>
            <person name="Ghai R."/>
            <person name="Kavagutti S V."/>
        </authorList>
    </citation>
    <scope>NUCLEOTIDE SEQUENCE</scope>
</reference>
<name>A0A6J5R1A6_9CAUD</name>
<gene>
    <name evidence="5" type="ORF">UFOVP1146_111</name>
    <name evidence="6" type="ORF">UFOVP1638_33</name>
    <name evidence="3" type="ORF">UFOVP812_24</name>
    <name evidence="4" type="ORF">UFOVP818_120</name>
</gene>
<dbReference type="EMBL" id="LR796776">
    <property type="protein sequence ID" value="CAB4165584.1"/>
    <property type="molecule type" value="Genomic_DNA"/>
</dbReference>
<dbReference type="SUPFAM" id="SSF49764">
    <property type="entry name" value="HSP20-like chaperones"/>
    <property type="match status" value="1"/>
</dbReference>
<dbReference type="EMBL" id="LR797502">
    <property type="protein sequence ID" value="CAB4220642.1"/>
    <property type="molecule type" value="Genomic_DNA"/>
</dbReference>
<dbReference type="Gene3D" id="2.60.40.790">
    <property type="match status" value="1"/>
</dbReference>
<accession>A0A6J5R1A6</accession>
<feature type="domain" description="SHSP" evidence="2">
    <location>
        <begin position="33"/>
        <end position="145"/>
    </location>
</feature>
<dbReference type="InterPro" id="IPR008978">
    <property type="entry name" value="HSP20-like_chaperone"/>
</dbReference>
<keyword evidence="1 5" id="KW-0346">Stress response</keyword>
<proteinExistence type="predicted"/>
<dbReference type="InterPro" id="IPR037913">
    <property type="entry name" value="ACD_IbpA/B"/>
</dbReference>
<organism evidence="5">
    <name type="scientific">uncultured Caudovirales phage</name>
    <dbReference type="NCBI Taxonomy" id="2100421"/>
    <lineage>
        <taxon>Viruses</taxon>
        <taxon>Duplodnaviria</taxon>
        <taxon>Heunggongvirae</taxon>
        <taxon>Uroviricota</taxon>
        <taxon>Caudoviricetes</taxon>
        <taxon>Peduoviridae</taxon>
        <taxon>Maltschvirus</taxon>
        <taxon>Maltschvirus maltsch</taxon>
    </lineage>
</organism>
<dbReference type="PROSITE" id="PS01031">
    <property type="entry name" value="SHSP"/>
    <property type="match status" value="1"/>
</dbReference>
<dbReference type="EMBL" id="LR797099">
    <property type="protein sequence ID" value="CAB4186765.1"/>
    <property type="molecule type" value="Genomic_DNA"/>
</dbReference>
<evidence type="ECO:0000313" key="5">
    <source>
        <dbReference type="EMBL" id="CAB4186765.1"/>
    </source>
</evidence>
<sequence length="146" mass="16213">MTKITALDLSPFYRNSIGIDRLFDRIVNQIDHATTAPGYPPYNILKVSDDNFEIQVAVAGFTQGDIDVNFHEGELVITGEKKTEPGPEIVFQHQGISARRFVRSFSLADYVEVINASVKDGILTVGLERRVPDAMKPKSIAITYSN</sequence>
<dbReference type="EMBL" id="LR796758">
    <property type="protein sequence ID" value="CAB4163508.1"/>
    <property type="molecule type" value="Genomic_DNA"/>
</dbReference>
<protein>
    <submittedName>
        <fullName evidence="5">IbpA Molecular chaperone (Small heat shock protein)</fullName>
    </submittedName>
</protein>
<evidence type="ECO:0000259" key="2">
    <source>
        <dbReference type="PROSITE" id="PS01031"/>
    </source>
</evidence>